<evidence type="ECO:0000259" key="4">
    <source>
        <dbReference type="PROSITE" id="PS00624"/>
    </source>
</evidence>
<dbReference type="Pfam" id="PF05199">
    <property type="entry name" value="GMC_oxred_C"/>
    <property type="match status" value="1"/>
</dbReference>
<keyword evidence="2" id="KW-0274">FAD</keyword>
<name>A0A0H1B677_9EURO</name>
<dbReference type="PIRSF" id="PIRSF000137">
    <property type="entry name" value="Alcohol_oxidase"/>
    <property type="match status" value="1"/>
</dbReference>
<comment type="caution">
    <text evidence="5">The sequence shown here is derived from an EMBL/GenBank/DDBJ whole genome shotgun (WGS) entry which is preliminary data.</text>
</comment>
<dbReference type="PROSITE" id="PS00624">
    <property type="entry name" value="GMC_OXRED_2"/>
    <property type="match status" value="1"/>
</dbReference>
<organism evidence="5 6">
    <name type="scientific">Blastomyces silverae</name>
    <dbReference type="NCBI Taxonomy" id="2060906"/>
    <lineage>
        <taxon>Eukaryota</taxon>
        <taxon>Fungi</taxon>
        <taxon>Dikarya</taxon>
        <taxon>Ascomycota</taxon>
        <taxon>Pezizomycotina</taxon>
        <taxon>Eurotiomycetes</taxon>
        <taxon>Eurotiomycetidae</taxon>
        <taxon>Onygenales</taxon>
        <taxon>Ajellomycetaceae</taxon>
        <taxon>Blastomyces</taxon>
    </lineage>
</organism>
<dbReference type="EMBL" id="LDEV01002944">
    <property type="protein sequence ID" value="KLJ06934.1"/>
    <property type="molecule type" value="Genomic_DNA"/>
</dbReference>
<proteinExistence type="inferred from homology"/>
<evidence type="ECO:0000313" key="6">
    <source>
        <dbReference type="Proteomes" id="UP000053573"/>
    </source>
</evidence>
<evidence type="ECO:0000256" key="2">
    <source>
        <dbReference type="PIRSR" id="PIRSR000137-2"/>
    </source>
</evidence>
<dbReference type="InterPro" id="IPR012132">
    <property type="entry name" value="GMC_OxRdtase"/>
</dbReference>
<reference evidence="6" key="1">
    <citation type="journal article" date="2015" name="PLoS Genet.">
        <title>The dynamic genome and transcriptome of the human fungal pathogen Blastomyces and close relative Emmonsia.</title>
        <authorList>
            <person name="Munoz J.F."/>
            <person name="Gauthier G.M."/>
            <person name="Desjardins C.A."/>
            <person name="Gallo J.E."/>
            <person name="Holder J."/>
            <person name="Sullivan T.D."/>
            <person name="Marty A.J."/>
            <person name="Carmen J.C."/>
            <person name="Chen Z."/>
            <person name="Ding L."/>
            <person name="Gujja S."/>
            <person name="Magrini V."/>
            <person name="Misas E."/>
            <person name="Mitreva M."/>
            <person name="Priest M."/>
            <person name="Saif S."/>
            <person name="Whiston E.A."/>
            <person name="Young S."/>
            <person name="Zeng Q."/>
            <person name="Goldman W.E."/>
            <person name="Mardis E.R."/>
            <person name="Taylor J.W."/>
            <person name="McEwen J.G."/>
            <person name="Clay O.K."/>
            <person name="Klein B.S."/>
            <person name="Cuomo C.A."/>
        </authorList>
    </citation>
    <scope>NUCLEOTIDE SEQUENCE [LARGE SCALE GENOMIC DNA]</scope>
    <source>
        <strain evidence="6">UAMH 139</strain>
    </source>
</reference>
<protein>
    <recommendedName>
        <fullName evidence="4">Glucose-methanol-choline oxidoreductase N-terminal domain-containing protein</fullName>
    </recommendedName>
</protein>
<accession>A0A0H1B677</accession>
<dbReference type="SUPFAM" id="SSF54373">
    <property type="entry name" value="FAD-linked reductases, C-terminal domain"/>
    <property type="match status" value="1"/>
</dbReference>
<feature type="domain" description="Glucose-methanol-choline oxidoreductase N-terminal" evidence="4">
    <location>
        <begin position="307"/>
        <end position="321"/>
    </location>
</feature>
<evidence type="ECO:0000313" key="5">
    <source>
        <dbReference type="EMBL" id="KLJ06934.1"/>
    </source>
</evidence>
<dbReference type="InterPro" id="IPR036188">
    <property type="entry name" value="FAD/NAD-bd_sf"/>
</dbReference>
<gene>
    <name evidence="5" type="ORF">EMPG_17587</name>
</gene>
<keyword evidence="3" id="KW-0732">Signal</keyword>
<dbReference type="Proteomes" id="UP000053573">
    <property type="component" value="Unassembled WGS sequence"/>
</dbReference>
<dbReference type="OrthoDB" id="269227at2759"/>
<dbReference type="Gene3D" id="3.50.50.60">
    <property type="entry name" value="FAD/NAD(P)-binding domain"/>
    <property type="match status" value="1"/>
</dbReference>
<feature type="binding site" evidence="2">
    <location>
        <position position="266"/>
    </location>
    <ligand>
        <name>FAD</name>
        <dbReference type="ChEBI" id="CHEBI:57692"/>
    </ligand>
</feature>
<feature type="signal peptide" evidence="3">
    <location>
        <begin position="1"/>
        <end position="26"/>
    </location>
</feature>
<dbReference type="GO" id="GO:0016614">
    <property type="term" value="F:oxidoreductase activity, acting on CH-OH group of donors"/>
    <property type="evidence" value="ECO:0007669"/>
    <property type="project" value="InterPro"/>
</dbReference>
<dbReference type="PANTHER" id="PTHR11552:SF115">
    <property type="entry name" value="DEHYDROGENASE XPTC-RELATED"/>
    <property type="match status" value="1"/>
</dbReference>
<evidence type="ECO:0000256" key="3">
    <source>
        <dbReference type="SAM" id="SignalP"/>
    </source>
</evidence>
<dbReference type="GO" id="GO:0044550">
    <property type="term" value="P:secondary metabolite biosynthetic process"/>
    <property type="evidence" value="ECO:0007669"/>
    <property type="project" value="TreeGrafter"/>
</dbReference>
<comment type="cofactor">
    <cofactor evidence="2">
        <name>FAD</name>
        <dbReference type="ChEBI" id="CHEBI:57692"/>
    </cofactor>
</comment>
<keyword evidence="2" id="KW-0285">Flavoprotein</keyword>
<dbReference type="InterPro" id="IPR007867">
    <property type="entry name" value="GMC_OxRtase_C"/>
</dbReference>
<sequence>MRRSLSARSSTWAVILILFLINTVDSTPIKPKTYIEDEYDFIICGGGTVGLVLANRLSESGRNKILVLEAGPEPSVVAAYEPAGGNQFLGGTSIDWNFNTVPQEYLDGRILPYHRGRCLGGSSVTNGLFYGRGSASVYDKWVELGNPGWGWHDVYPLFVKSTRFNAPNPDSEFDQSYQTWDPSAYADGPMDIGFQGYVPESGIAFIQACEAANIPIVNELNSGNNTGVKQGTGCIDSTYRRSSSYDAFYKQAAGRPNLVVLHHAPVSQIITKQTNESIVATGVVFTEQSTGRSRSVKAKKEVILSLGAFQTPQLLMVSGIGPASELDKFAIDRVLINENIGRNLDDHSVFSIMATVHHNASTSQIFASAGNIQAAQAEFYNNLTGPYTAPSGITNGFQMLSDDELESIGAREIIAQGLTNRSHIEYLYESIWYPGGPTPYYIPDEDMSYISLTASNLVAASRGNITLRSSSMSDAPLVNPNYYSHPVDRILGIHSFKYLRKILAHPAFDRFTVGPLHGEVSPGPSVSSDDDDAIFEYIKANTIPNWHASATTQMRPLEDGGVVDPRLRVYGIQNLRVADSGIIPLLPDVNIQGPVFMIGEKAAQMLREDWGDI</sequence>
<dbReference type="Gene3D" id="3.30.560.10">
    <property type="entry name" value="Glucose Oxidase, domain 3"/>
    <property type="match status" value="1"/>
</dbReference>
<comment type="similarity">
    <text evidence="1">Belongs to the GMC oxidoreductase family.</text>
</comment>
<feature type="binding site" evidence="2">
    <location>
        <begin position="546"/>
        <end position="547"/>
    </location>
    <ligand>
        <name>FAD</name>
        <dbReference type="ChEBI" id="CHEBI:57692"/>
    </ligand>
</feature>
<keyword evidence="6" id="KW-1185">Reference proteome</keyword>
<dbReference type="PANTHER" id="PTHR11552">
    <property type="entry name" value="GLUCOSE-METHANOL-CHOLINE GMC OXIDOREDUCTASE"/>
    <property type="match status" value="1"/>
</dbReference>
<feature type="chain" id="PRO_5005199466" description="Glucose-methanol-choline oxidoreductase N-terminal domain-containing protein" evidence="3">
    <location>
        <begin position="27"/>
        <end position="613"/>
    </location>
</feature>
<dbReference type="AlphaFoldDB" id="A0A0H1B677"/>
<evidence type="ECO:0000256" key="1">
    <source>
        <dbReference type="ARBA" id="ARBA00010790"/>
    </source>
</evidence>
<dbReference type="Pfam" id="PF00732">
    <property type="entry name" value="GMC_oxred_N"/>
    <property type="match status" value="1"/>
</dbReference>
<dbReference type="InterPro" id="IPR000172">
    <property type="entry name" value="GMC_OxRdtase_N"/>
</dbReference>
<dbReference type="GO" id="GO:0050660">
    <property type="term" value="F:flavin adenine dinucleotide binding"/>
    <property type="evidence" value="ECO:0007669"/>
    <property type="project" value="InterPro"/>
</dbReference>
<dbReference type="STRING" id="2060906.A0A0H1B677"/>
<dbReference type="SUPFAM" id="SSF51905">
    <property type="entry name" value="FAD/NAD(P)-binding domain"/>
    <property type="match status" value="1"/>
</dbReference>